<keyword evidence="12" id="KW-1185">Reference proteome</keyword>
<organism evidence="11 12">
    <name type="scientific">Limosilactobacillus frumenti DSM 13145</name>
    <dbReference type="NCBI Taxonomy" id="1423746"/>
    <lineage>
        <taxon>Bacteria</taxon>
        <taxon>Bacillati</taxon>
        <taxon>Bacillota</taxon>
        <taxon>Bacilli</taxon>
        <taxon>Lactobacillales</taxon>
        <taxon>Lactobacillaceae</taxon>
        <taxon>Limosilactobacillus</taxon>
    </lineage>
</organism>
<comment type="caution">
    <text evidence="11">The sequence shown here is derived from an EMBL/GenBank/DDBJ whole genome shotgun (WGS) entry which is preliminary data.</text>
</comment>
<evidence type="ECO:0000259" key="9">
    <source>
        <dbReference type="PROSITE" id="PS51194"/>
    </source>
</evidence>
<evidence type="ECO:0000256" key="1">
    <source>
        <dbReference type="ARBA" id="ARBA00022741"/>
    </source>
</evidence>
<accession>A0A0R1P8P2</accession>
<evidence type="ECO:0000256" key="4">
    <source>
        <dbReference type="ARBA" id="ARBA00022840"/>
    </source>
</evidence>
<dbReference type="Proteomes" id="UP000051445">
    <property type="component" value="Unassembled WGS sequence"/>
</dbReference>
<feature type="domain" description="Helicase ATP-binding" evidence="8">
    <location>
        <begin position="36"/>
        <end position="209"/>
    </location>
</feature>
<dbReference type="PROSITE" id="PS51194">
    <property type="entry name" value="HELICASE_CTER"/>
    <property type="match status" value="1"/>
</dbReference>
<keyword evidence="5" id="KW-0346">Stress response</keyword>
<keyword evidence="4 5" id="KW-0067">ATP-binding</keyword>
<dbReference type="InterPro" id="IPR030881">
    <property type="entry name" value="CshB"/>
</dbReference>
<dbReference type="PANTHER" id="PTHR47963">
    <property type="entry name" value="DEAD-BOX ATP-DEPENDENT RNA HELICASE 47, MITOCHONDRIAL"/>
    <property type="match status" value="1"/>
</dbReference>
<evidence type="ECO:0000256" key="6">
    <source>
        <dbReference type="PROSITE-ProRule" id="PRU00552"/>
    </source>
</evidence>
<evidence type="ECO:0000256" key="3">
    <source>
        <dbReference type="ARBA" id="ARBA00022806"/>
    </source>
</evidence>
<feature type="domain" description="DEAD-box RNA helicase Q" evidence="10">
    <location>
        <begin position="5"/>
        <end position="33"/>
    </location>
</feature>
<dbReference type="SMART" id="SM00487">
    <property type="entry name" value="DEXDc"/>
    <property type="match status" value="1"/>
</dbReference>
<dbReference type="CDD" id="cd18787">
    <property type="entry name" value="SF2_C_DEAD"/>
    <property type="match status" value="1"/>
</dbReference>
<dbReference type="GO" id="GO:0016887">
    <property type="term" value="F:ATP hydrolysis activity"/>
    <property type="evidence" value="ECO:0007669"/>
    <property type="project" value="RHEA"/>
</dbReference>
<dbReference type="InterPro" id="IPR011545">
    <property type="entry name" value="DEAD/DEAH_box_helicase_dom"/>
</dbReference>
<dbReference type="CDD" id="cd00268">
    <property type="entry name" value="DEADc"/>
    <property type="match status" value="1"/>
</dbReference>
<keyword evidence="1 5" id="KW-0547">Nucleotide-binding</keyword>
<evidence type="ECO:0000259" key="8">
    <source>
        <dbReference type="PROSITE" id="PS51192"/>
    </source>
</evidence>
<dbReference type="GO" id="GO:0006401">
    <property type="term" value="P:RNA catabolic process"/>
    <property type="evidence" value="ECO:0007669"/>
    <property type="project" value="UniProtKB-UniRule"/>
</dbReference>
<dbReference type="PANTHER" id="PTHR47963:SF1">
    <property type="entry name" value="DEAD-BOX ATP-DEPENDENT RNA HELICASE CSHB"/>
    <property type="match status" value="1"/>
</dbReference>
<feature type="short sequence motif" description="Q motif" evidence="6">
    <location>
        <begin position="5"/>
        <end position="33"/>
    </location>
</feature>
<keyword evidence="5" id="KW-0694">RNA-binding</keyword>
<feature type="region of interest" description="Disordered" evidence="7">
    <location>
        <begin position="425"/>
        <end position="458"/>
    </location>
</feature>
<dbReference type="PROSITE" id="PS51192">
    <property type="entry name" value="HELICASE_ATP_BIND_1"/>
    <property type="match status" value="1"/>
</dbReference>
<feature type="compositionally biased region" description="Basic residues" evidence="7">
    <location>
        <begin position="434"/>
        <end position="458"/>
    </location>
</feature>
<dbReference type="InterPro" id="IPR050547">
    <property type="entry name" value="DEAD_box_RNA_helicases"/>
</dbReference>
<dbReference type="Gene3D" id="3.40.50.300">
    <property type="entry name" value="P-loop containing nucleotide triphosphate hydrolases"/>
    <property type="match status" value="2"/>
</dbReference>
<dbReference type="EC" id="3.6.4.13" evidence="5"/>
<evidence type="ECO:0000259" key="10">
    <source>
        <dbReference type="PROSITE" id="PS51195"/>
    </source>
</evidence>
<dbReference type="GO" id="GO:0003724">
    <property type="term" value="F:RNA helicase activity"/>
    <property type="evidence" value="ECO:0007669"/>
    <property type="project" value="UniProtKB-UniRule"/>
</dbReference>
<evidence type="ECO:0000256" key="5">
    <source>
        <dbReference type="HAMAP-Rule" id="MF_01494"/>
    </source>
</evidence>
<dbReference type="RefSeq" id="WP_057747933.1">
    <property type="nucleotide sequence ID" value="NZ_AZER01000004.1"/>
</dbReference>
<comment type="function">
    <text evidence="5">Probable DEAD-box RNA helicase. May work in conjunction with the cold shock proteins to ensure proper initiation of transcription at low and optimal temperatures.</text>
</comment>
<dbReference type="GO" id="GO:0009409">
    <property type="term" value="P:response to cold"/>
    <property type="evidence" value="ECO:0007669"/>
    <property type="project" value="InterPro"/>
</dbReference>
<dbReference type="Pfam" id="PF00270">
    <property type="entry name" value="DEAD"/>
    <property type="match status" value="1"/>
</dbReference>
<protein>
    <recommendedName>
        <fullName evidence="5">DEAD-box ATP-dependent RNA helicase CshB</fullName>
        <ecNumber evidence="5">3.6.4.13</ecNumber>
    </recommendedName>
</protein>
<evidence type="ECO:0000256" key="2">
    <source>
        <dbReference type="ARBA" id="ARBA00022801"/>
    </source>
</evidence>
<dbReference type="GO" id="GO:0005840">
    <property type="term" value="C:ribosome"/>
    <property type="evidence" value="ECO:0007669"/>
    <property type="project" value="TreeGrafter"/>
</dbReference>
<dbReference type="PROSITE" id="PS51195">
    <property type="entry name" value="Q_MOTIF"/>
    <property type="match status" value="1"/>
</dbReference>
<dbReference type="STRING" id="1423746.FD27_GL001583"/>
<keyword evidence="3 5" id="KW-0347">Helicase</keyword>
<gene>
    <name evidence="5" type="primary">cshB</name>
    <name evidence="11" type="ORF">FD27_GL001583</name>
</gene>
<evidence type="ECO:0000313" key="12">
    <source>
        <dbReference type="Proteomes" id="UP000051445"/>
    </source>
</evidence>
<dbReference type="InterPro" id="IPR014001">
    <property type="entry name" value="Helicase_ATP-bd"/>
</dbReference>
<dbReference type="GO" id="GO:0033592">
    <property type="term" value="F:RNA strand annealing activity"/>
    <property type="evidence" value="ECO:0007669"/>
    <property type="project" value="TreeGrafter"/>
</dbReference>
<name>A0A0R1P8P2_9LACO</name>
<dbReference type="PATRIC" id="fig|1423746.3.peg.1613"/>
<dbReference type="InterPro" id="IPR027417">
    <property type="entry name" value="P-loop_NTPase"/>
</dbReference>
<dbReference type="SMART" id="SM00490">
    <property type="entry name" value="HELICc"/>
    <property type="match status" value="1"/>
</dbReference>
<evidence type="ECO:0000256" key="7">
    <source>
        <dbReference type="SAM" id="MobiDB-lite"/>
    </source>
</evidence>
<dbReference type="InterPro" id="IPR014014">
    <property type="entry name" value="RNA_helicase_DEAD_Q_motif"/>
</dbReference>
<dbReference type="GO" id="GO:0005829">
    <property type="term" value="C:cytosol"/>
    <property type="evidence" value="ECO:0007669"/>
    <property type="project" value="TreeGrafter"/>
</dbReference>
<dbReference type="SUPFAM" id="SSF52540">
    <property type="entry name" value="P-loop containing nucleoside triphosphate hydrolases"/>
    <property type="match status" value="1"/>
</dbReference>
<reference evidence="11 12" key="1">
    <citation type="journal article" date="2015" name="Genome Announc.">
        <title>Expanding the biotechnology potential of lactobacilli through comparative genomics of 213 strains and associated genera.</title>
        <authorList>
            <person name="Sun Z."/>
            <person name="Harris H.M."/>
            <person name="McCann A."/>
            <person name="Guo C."/>
            <person name="Argimon S."/>
            <person name="Zhang W."/>
            <person name="Yang X."/>
            <person name="Jeffery I.B."/>
            <person name="Cooney J.C."/>
            <person name="Kagawa T.F."/>
            <person name="Liu W."/>
            <person name="Song Y."/>
            <person name="Salvetti E."/>
            <person name="Wrobel A."/>
            <person name="Rasinkangas P."/>
            <person name="Parkhill J."/>
            <person name="Rea M.C."/>
            <person name="O'Sullivan O."/>
            <person name="Ritari J."/>
            <person name="Douillard F.P."/>
            <person name="Paul Ross R."/>
            <person name="Yang R."/>
            <person name="Briner A.E."/>
            <person name="Felis G.E."/>
            <person name="de Vos W.M."/>
            <person name="Barrangou R."/>
            <person name="Klaenhammer T.R."/>
            <person name="Caufield P.W."/>
            <person name="Cui Y."/>
            <person name="Zhang H."/>
            <person name="O'Toole P.W."/>
        </authorList>
    </citation>
    <scope>NUCLEOTIDE SEQUENCE [LARGE SCALE GENOMIC DNA]</scope>
    <source>
        <strain evidence="11 12">DSM 13145</strain>
    </source>
</reference>
<keyword evidence="5" id="KW-0963">Cytoplasm</keyword>
<comment type="catalytic activity">
    <reaction evidence="5">
        <text>ATP + H2O = ADP + phosphate + H(+)</text>
        <dbReference type="Rhea" id="RHEA:13065"/>
        <dbReference type="ChEBI" id="CHEBI:15377"/>
        <dbReference type="ChEBI" id="CHEBI:15378"/>
        <dbReference type="ChEBI" id="CHEBI:30616"/>
        <dbReference type="ChEBI" id="CHEBI:43474"/>
        <dbReference type="ChEBI" id="CHEBI:456216"/>
        <dbReference type="EC" id="3.6.4.13"/>
    </reaction>
</comment>
<evidence type="ECO:0000313" key="11">
    <source>
        <dbReference type="EMBL" id="KRL28585.1"/>
    </source>
</evidence>
<dbReference type="EMBL" id="AZER01000004">
    <property type="protein sequence ID" value="KRL28585.1"/>
    <property type="molecule type" value="Genomic_DNA"/>
</dbReference>
<dbReference type="OrthoDB" id="9805696at2"/>
<comment type="subcellular location">
    <subcellularLocation>
        <location evidence="5">Cytoplasm</location>
    </subcellularLocation>
</comment>
<proteinExistence type="inferred from homology"/>
<dbReference type="InterPro" id="IPR001650">
    <property type="entry name" value="Helicase_C-like"/>
</dbReference>
<dbReference type="GO" id="GO:0005524">
    <property type="term" value="F:ATP binding"/>
    <property type="evidence" value="ECO:0007669"/>
    <property type="project" value="UniProtKB-UniRule"/>
</dbReference>
<feature type="domain" description="Helicase C-terminal" evidence="9">
    <location>
        <begin position="236"/>
        <end position="385"/>
    </location>
</feature>
<dbReference type="AlphaFoldDB" id="A0A0R1P8P2"/>
<comment type="similarity">
    <text evidence="5">Belongs to the DEAD box helicase family. CshB subfamily.</text>
</comment>
<sequence>MTKETTFAQFDLPEYLLTAIKEINFRQPTPVQAKVIPVVLKGQSVVGQSATGSGKTHAFLLPIFAQLNPQKNFVQAVITTPSRELAYQIYAAAKQLAKYAPQPFIIHNYVGGTDKQHQIEQLQRHQPQLVIGTPGRVLDLINSQALDIHEAHQFVVDEADMTLDMGFLDQVDKIASHFPDDLQMMVFSATIPQKLRPFLKKYMENPVMEEIPTETVINPNVQNWLMSTKGRDRNQLIYQLLTMGEPYLALVFANTKERVEELTHYLEQQGLKVAMIHGGLEARRRKRTMRQVRELEYQYVVATDLAARGIDIDGVSLVINDDIPTDLEYFVHRVGRTGRNGLKGTAITLYAPAEDDLIQKLEERGIKFVPKEIRHGRLVTTHDRNRRQHYRRSKQSLDPNMKGFVKKTKRKVKPGYKKRIKRAIREDEQQKHKLEIRHRIRKAKRARQRQHRRERNSR</sequence>
<dbReference type="InterPro" id="IPR044742">
    <property type="entry name" value="DEAD/DEAH_RhlB"/>
</dbReference>
<dbReference type="Pfam" id="PF00271">
    <property type="entry name" value="Helicase_C"/>
    <property type="match status" value="1"/>
</dbReference>
<keyword evidence="2 5" id="KW-0378">Hydrolase</keyword>
<dbReference type="HAMAP" id="MF_01494">
    <property type="entry name" value="DEAD_helicase_CshB"/>
    <property type="match status" value="1"/>
</dbReference>